<feature type="region of interest" description="Disordered" evidence="1">
    <location>
        <begin position="44"/>
        <end position="80"/>
    </location>
</feature>
<dbReference type="Proteomes" id="UP000695022">
    <property type="component" value="Unplaced"/>
</dbReference>
<reference evidence="5" key="1">
    <citation type="submission" date="2025-08" db="UniProtKB">
        <authorList>
            <consortium name="RefSeq"/>
        </authorList>
    </citation>
    <scope>IDENTIFICATION</scope>
</reference>
<protein>
    <submittedName>
        <fullName evidence="5">Collagen triple helix repeat-containing protein 1-like</fullName>
    </submittedName>
</protein>
<sequence>MAPLNPSLQAVCALLLLGVCLATPDVQPTGVNCAVWPPAGRDGRDGLPGTAGVNGRDSMPGRDGRDGFPGEAGAPGVAGEKGEKGLPGIIGVSGVCEECERRKIYQCTWDASNDGTDIGVIHQCAVKKRTNTTGLHVRWSGNLRNIKSGGNDCSRWYITFNEAECNNPARIDAQIYDSTDGHNMHIPSSIEGICYMLPAGPVLVQLHTGDCRPGHGHGDTYTGWESVSRMIVEEIEM</sequence>
<feature type="domain" description="CTHRC1 C-terminal" evidence="3">
    <location>
        <begin position="103"/>
        <end position="232"/>
    </location>
</feature>
<dbReference type="InterPro" id="IPR057873">
    <property type="entry name" value="CTHRC1_C"/>
</dbReference>
<organism evidence="4 5">
    <name type="scientific">Priapulus caudatus</name>
    <name type="common">Priapulid worm</name>
    <dbReference type="NCBI Taxonomy" id="37621"/>
    <lineage>
        <taxon>Eukaryota</taxon>
        <taxon>Metazoa</taxon>
        <taxon>Ecdysozoa</taxon>
        <taxon>Scalidophora</taxon>
        <taxon>Priapulida</taxon>
        <taxon>Priapulimorpha</taxon>
        <taxon>Priapulimorphida</taxon>
        <taxon>Priapulidae</taxon>
        <taxon>Priapulus</taxon>
    </lineage>
</organism>
<accession>A0ABM1EWH5</accession>
<evidence type="ECO:0000313" key="5">
    <source>
        <dbReference type="RefSeq" id="XP_014676546.1"/>
    </source>
</evidence>
<dbReference type="Pfam" id="PF25815">
    <property type="entry name" value="CTHRC1_C"/>
    <property type="match status" value="1"/>
</dbReference>
<gene>
    <name evidence="5" type="primary">LOC106816440</name>
</gene>
<dbReference type="RefSeq" id="XP_014676546.1">
    <property type="nucleotide sequence ID" value="XM_014821060.1"/>
</dbReference>
<proteinExistence type="predicted"/>
<feature type="chain" id="PRO_5045153133" evidence="2">
    <location>
        <begin position="23"/>
        <end position="237"/>
    </location>
</feature>
<dbReference type="InterPro" id="IPR008160">
    <property type="entry name" value="Collagen"/>
</dbReference>
<dbReference type="GeneID" id="106816440"/>
<feature type="compositionally biased region" description="Low complexity" evidence="1">
    <location>
        <begin position="69"/>
        <end position="78"/>
    </location>
</feature>
<feature type="compositionally biased region" description="Basic and acidic residues" evidence="1">
    <location>
        <begin position="59"/>
        <end position="68"/>
    </location>
</feature>
<evidence type="ECO:0000313" key="4">
    <source>
        <dbReference type="Proteomes" id="UP000695022"/>
    </source>
</evidence>
<dbReference type="Gene3D" id="1.20.5.320">
    <property type="entry name" value="6-Phosphogluconate Dehydrogenase, domain 3"/>
    <property type="match status" value="1"/>
</dbReference>
<evidence type="ECO:0000256" key="1">
    <source>
        <dbReference type="SAM" id="MobiDB-lite"/>
    </source>
</evidence>
<evidence type="ECO:0000259" key="3">
    <source>
        <dbReference type="Pfam" id="PF25815"/>
    </source>
</evidence>
<feature type="signal peptide" evidence="2">
    <location>
        <begin position="1"/>
        <end position="22"/>
    </location>
</feature>
<name>A0ABM1EWH5_PRICU</name>
<evidence type="ECO:0000256" key="2">
    <source>
        <dbReference type="SAM" id="SignalP"/>
    </source>
</evidence>
<keyword evidence="2" id="KW-0732">Signal</keyword>
<dbReference type="Pfam" id="PF01391">
    <property type="entry name" value="Collagen"/>
    <property type="match status" value="1"/>
</dbReference>
<keyword evidence="4" id="KW-1185">Reference proteome</keyword>